<dbReference type="GO" id="GO:0030435">
    <property type="term" value="P:sporulation resulting in formation of a cellular spore"/>
    <property type="evidence" value="ECO:0007669"/>
    <property type="project" value="InterPro"/>
</dbReference>
<keyword evidence="1" id="KW-0812">Transmembrane</keyword>
<dbReference type="RefSeq" id="WP_055165982.1">
    <property type="nucleotide sequence ID" value="NZ_CZBX01000003.1"/>
</dbReference>
<keyword evidence="1" id="KW-0472">Membrane</keyword>
<gene>
    <name evidence="3" type="ORF">ERS852502_00708</name>
</gene>
<name>A0A174ZCB2_9FIRM</name>
<dbReference type="AlphaFoldDB" id="A0A174ZCB2"/>
<evidence type="ECO:0000313" key="4">
    <source>
        <dbReference type="Proteomes" id="UP000078383"/>
    </source>
</evidence>
<evidence type="ECO:0000313" key="3">
    <source>
        <dbReference type="EMBL" id="CUQ83487.1"/>
    </source>
</evidence>
<keyword evidence="1" id="KW-1133">Transmembrane helix</keyword>
<dbReference type="InterPro" id="IPR013693">
    <property type="entry name" value="SpoIID/LytB_N"/>
</dbReference>
<accession>A0A174ZCB2</accession>
<dbReference type="InterPro" id="IPR013486">
    <property type="entry name" value="SpoIID/LytB"/>
</dbReference>
<dbReference type="OrthoDB" id="9794671at2"/>
<evidence type="ECO:0000256" key="1">
    <source>
        <dbReference type="SAM" id="Phobius"/>
    </source>
</evidence>
<dbReference type="EMBL" id="CZBX01000003">
    <property type="protein sequence ID" value="CUQ83487.1"/>
    <property type="molecule type" value="Genomic_DNA"/>
</dbReference>
<organism evidence="3 4">
    <name type="scientific">[Ruminococcus] torques</name>
    <dbReference type="NCBI Taxonomy" id="33039"/>
    <lineage>
        <taxon>Bacteria</taxon>
        <taxon>Bacillati</taxon>
        <taxon>Bacillota</taxon>
        <taxon>Clostridia</taxon>
        <taxon>Lachnospirales</taxon>
        <taxon>Lachnospiraceae</taxon>
        <taxon>Mediterraneibacter</taxon>
    </lineage>
</organism>
<evidence type="ECO:0000259" key="2">
    <source>
        <dbReference type="Pfam" id="PF08486"/>
    </source>
</evidence>
<dbReference type="NCBIfam" id="TIGR02669">
    <property type="entry name" value="SpoIID_LytB"/>
    <property type="match status" value="1"/>
</dbReference>
<reference evidence="3 4" key="1">
    <citation type="submission" date="2015-09" db="EMBL/GenBank/DDBJ databases">
        <authorList>
            <consortium name="Pathogen Informatics"/>
        </authorList>
    </citation>
    <scope>NUCLEOTIDE SEQUENCE [LARGE SCALE GENOMIC DNA]</scope>
    <source>
        <strain evidence="3 4">2789STDY5834889</strain>
    </source>
</reference>
<sequence>MRDTIRNKIKSFFAFLIILFLLPYIISVFINGKNAVQGADSDNASVYLAEMLAGETDGGCEIEALKAQVVVLRTELYRTEKEKQTLLDKCLTQTQMKKKWGTKYEENLEKCQQAAQETKGIVLWYHETFAWAPFHQSSNGKTRDVQEVLGNADYPYITAKECPLDKAAEDEIQVHLIEYKEIQKRCREFLVAEEQKKAENGYGYEDFEIQEWDSSGYVRKMRIGETICTGDQFRDALKLPSSSFSFYESPHGLKIATVGKGHGFGMSQWTAQEMAKDGKNYEEILQYFYEGTELHHIDE</sequence>
<protein>
    <submittedName>
        <fullName evidence="3">H-34</fullName>
    </submittedName>
</protein>
<dbReference type="Proteomes" id="UP000078383">
    <property type="component" value="Unassembled WGS sequence"/>
</dbReference>
<proteinExistence type="predicted"/>
<feature type="transmembrane region" description="Helical" evidence="1">
    <location>
        <begin position="12"/>
        <end position="30"/>
    </location>
</feature>
<dbReference type="Pfam" id="PF08486">
    <property type="entry name" value="SpoIID"/>
    <property type="match status" value="1"/>
</dbReference>
<feature type="domain" description="Sporulation stage II protein D amidase enhancer LytB N-terminal" evidence="2">
    <location>
        <begin position="46"/>
        <end position="125"/>
    </location>
</feature>